<keyword evidence="2" id="KW-1185">Reference proteome</keyword>
<dbReference type="Proteomes" id="UP001054945">
    <property type="component" value="Unassembled WGS sequence"/>
</dbReference>
<accession>A0AAV4SLB8</accession>
<evidence type="ECO:0000313" key="2">
    <source>
        <dbReference type="Proteomes" id="UP001054945"/>
    </source>
</evidence>
<protein>
    <submittedName>
        <fullName evidence="1">Uncharacterized protein</fullName>
    </submittedName>
</protein>
<evidence type="ECO:0000313" key="1">
    <source>
        <dbReference type="EMBL" id="GIY33372.1"/>
    </source>
</evidence>
<reference evidence="1 2" key="1">
    <citation type="submission" date="2021-06" db="EMBL/GenBank/DDBJ databases">
        <title>Caerostris extrusa draft genome.</title>
        <authorList>
            <person name="Kono N."/>
            <person name="Arakawa K."/>
        </authorList>
    </citation>
    <scope>NUCLEOTIDE SEQUENCE [LARGE SCALE GENOMIC DNA]</scope>
</reference>
<comment type="caution">
    <text evidence="1">The sequence shown here is derived from an EMBL/GenBank/DDBJ whole genome shotgun (WGS) entry which is preliminary data.</text>
</comment>
<name>A0AAV4SLB8_CAEEX</name>
<proteinExistence type="predicted"/>
<organism evidence="1 2">
    <name type="scientific">Caerostris extrusa</name>
    <name type="common">Bark spider</name>
    <name type="synonym">Caerostris bankana</name>
    <dbReference type="NCBI Taxonomy" id="172846"/>
    <lineage>
        <taxon>Eukaryota</taxon>
        <taxon>Metazoa</taxon>
        <taxon>Ecdysozoa</taxon>
        <taxon>Arthropoda</taxon>
        <taxon>Chelicerata</taxon>
        <taxon>Arachnida</taxon>
        <taxon>Araneae</taxon>
        <taxon>Araneomorphae</taxon>
        <taxon>Entelegynae</taxon>
        <taxon>Araneoidea</taxon>
        <taxon>Araneidae</taxon>
        <taxon>Caerostris</taxon>
    </lineage>
</organism>
<dbReference type="AlphaFoldDB" id="A0AAV4SLB8"/>
<gene>
    <name evidence="1" type="ORF">CEXT_26861</name>
</gene>
<dbReference type="EMBL" id="BPLR01009629">
    <property type="protein sequence ID" value="GIY33372.1"/>
    <property type="molecule type" value="Genomic_DNA"/>
</dbReference>
<sequence length="88" mass="9962">MTKLSGLKASLFLKQLLDDINPSSLLECYNLSDEENCFTAGHTQTNQFPRPPRAPRAYLTRPEQFRAGKESVILFFSPRTFPPSNSID</sequence>